<feature type="region of interest" description="Disordered" evidence="1">
    <location>
        <begin position="1"/>
        <end position="94"/>
    </location>
</feature>
<organism evidence="3 4">
    <name type="scientific">Rhizorhabdus wittichii</name>
    <dbReference type="NCBI Taxonomy" id="160791"/>
    <lineage>
        <taxon>Bacteria</taxon>
        <taxon>Pseudomonadati</taxon>
        <taxon>Pseudomonadota</taxon>
        <taxon>Alphaproteobacteria</taxon>
        <taxon>Sphingomonadales</taxon>
        <taxon>Sphingomonadaceae</taxon>
        <taxon>Rhizorhabdus</taxon>
    </lineage>
</organism>
<evidence type="ECO:0000313" key="4">
    <source>
        <dbReference type="Proteomes" id="UP000664914"/>
    </source>
</evidence>
<evidence type="ECO:0000256" key="1">
    <source>
        <dbReference type="SAM" id="MobiDB-lite"/>
    </source>
</evidence>
<feature type="compositionally biased region" description="Low complexity" evidence="1">
    <location>
        <begin position="8"/>
        <end position="25"/>
    </location>
</feature>
<name>A0A975CZC8_9SPHN</name>
<reference evidence="3" key="2">
    <citation type="submission" date="2021-04" db="EMBL/GenBank/DDBJ databases">
        <title>Isolation and genomic analysis of the ibuprofen-degrading bacterium Sphingomonas strain MPO218.</title>
        <authorList>
            <person name="Aulestia M."/>
            <person name="Flores A."/>
            <person name="Mangas E.L."/>
            <person name="Perez-Pulido A.J."/>
            <person name="Santero E."/>
            <person name="Camacho E.M."/>
        </authorList>
    </citation>
    <scope>NUCLEOTIDE SEQUENCE</scope>
    <source>
        <strain evidence="3">MPO218</strain>
    </source>
</reference>
<dbReference type="AlphaFoldDB" id="A0A975CZC8"/>
<dbReference type="EMBL" id="CP059319">
    <property type="protein sequence ID" value="QTH20102.1"/>
    <property type="molecule type" value="Genomic_DNA"/>
</dbReference>
<protein>
    <recommendedName>
        <fullName evidence="2">DUF5681 domain-containing protein</fullName>
    </recommendedName>
</protein>
<gene>
    <name evidence="3" type="ORF">HRJ34_17280</name>
</gene>
<dbReference type="RefSeq" id="WP_208631942.1">
    <property type="nucleotide sequence ID" value="NZ_CP059319.1"/>
</dbReference>
<dbReference type="Proteomes" id="UP000664914">
    <property type="component" value="Chromosome"/>
</dbReference>
<feature type="compositionally biased region" description="Acidic residues" evidence="1">
    <location>
        <begin position="214"/>
        <end position="234"/>
    </location>
</feature>
<dbReference type="InterPro" id="IPR043736">
    <property type="entry name" value="DUF5681"/>
</dbReference>
<accession>A0A975CZC8</accession>
<evidence type="ECO:0000259" key="2">
    <source>
        <dbReference type="Pfam" id="PF18932"/>
    </source>
</evidence>
<feature type="region of interest" description="Disordered" evidence="1">
    <location>
        <begin position="200"/>
        <end position="234"/>
    </location>
</feature>
<dbReference type="Pfam" id="PF18932">
    <property type="entry name" value="DUF5681"/>
    <property type="match status" value="1"/>
</dbReference>
<reference evidence="3" key="1">
    <citation type="submission" date="2020-07" db="EMBL/GenBank/DDBJ databases">
        <authorList>
            <person name="Camacho E."/>
        </authorList>
    </citation>
    <scope>NUCLEOTIDE SEQUENCE</scope>
    <source>
        <strain evidence="3">MPO218</strain>
    </source>
</reference>
<proteinExistence type="predicted"/>
<evidence type="ECO:0000313" key="3">
    <source>
        <dbReference type="EMBL" id="QTH20102.1"/>
    </source>
</evidence>
<feature type="domain" description="DUF5681" evidence="2">
    <location>
        <begin position="74"/>
        <end position="145"/>
    </location>
</feature>
<sequence>MGFRRITSPQQPAAPSAANDARPPVIVIPPPRQRAVTAEPPQAAAPIPPDPVPAAMSEPASKDYAVGKNKPPLHTRWKKGQSGNPKGRPKGSRNYDTRALAFFEEKVPIRTPTGEEMMDTVQLALNKLREKVGKGDMKAIDRTLDESRRLMPSPPIAAAATDVAAQLSPAEQQILASLLESQGLTPMVIGKPQFVESDVAEAKAEAAEGAELQDGIDDAEDDYDDDDDCDEWED</sequence>